<keyword evidence="3" id="KW-1185">Reference proteome</keyword>
<gene>
    <name evidence="2" type="ORF">F5891DRAFT_977203</name>
</gene>
<evidence type="ECO:0000313" key="2">
    <source>
        <dbReference type="EMBL" id="KAG1904343.1"/>
    </source>
</evidence>
<feature type="compositionally biased region" description="Low complexity" evidence="1">
    <location>
        <begin position="166"/>
        <end position="180"/>
    </location>
</feature>
<evidence type="ECO:0000256" key="1">
    <source>
        <dbReference type="SAM" id="MobiDB-lite"/>
    </source>
</evidence>
<feature type="region of interest" description="Disordered" evidence="1">
    <location>
        <begin position="159"/>
        <end position="189"/>
    </location>
</feature>
<name>A0AAD4EDP2_9AGAM</name>
<protein>
    <submittedName>
        <fullName evidence="2">Uncharacterized protein</fullName>
    </submittedName>
</protein>
<evidence type="ECO:0000313" key="3">
    <source>
        <dbReference type="Proteomes" id="UP001195769"/>
    </source>
</evidence>
<comment type="caution">
    <text evidence="2">The sequence shown here is derived from an EMBL/GenBank/DDBJ whole genome shotgun (WGS) entry which is preliminary data.</text>
</comment>
<reference evidence="2" key="1">
    <citation type="journal article" date="2020" name="New Phytol.">
        <title>Comparative genomics reveals dynamic genome evolution in host specialist ectomycorrhizal fungi.</title>
        <authorList>
            <person name="Lofgren L.A."/>
            <person name="Nguyen N.H."/>
            <person name="Vilgalys R."/>
            <person name="Ruytinx J."/>
            <person name="Liao H.L."/>
            <person name="Branco S."/>
            <person name="Kuo A."/>
            <person name="LaButti K."/>
            <person name="Lipzen A."/>
            <person name="Andreopoulos W."/>
            <person name="Pangilinan J."/>
            <person name="Riley R."/>
            <person name="Hundley H."/>
            <person name="Na H."/>
            <person name="Barry K."/>
            <person name="Grigoriev I.V."/>
            <person name="Stajich J.E."/>
            <person name="Kennedy P.G."/>
        </authorList>
    </citation>
    <scope>NUCLEOTIDE SEQUENCE</scope>
    <source>
        <strain evidence="2">FC203</strain>
    </source>
</reference>
<dbReference type="AlphaFoldDB" id="A0AAD4EDP2"/>
<dbReference type="GeneID" id="64670978"/>
<sequence length="189" mass="21187">MPNEPLVNFTKHGHHFLVTNPDDVNEVRFVAREQLKVFILYSHALRNKAPSNRPDPPLGYEYFVWAYNHKGLASTATFINDQGVVKCEGSSIEMSDLLCDEDEDVTLSTSCMDQVDRMVWHTAVAAMRQHEKIEEHRMMNRKGKNFMKKHNSKVMKGLGGLNKNLSTTTSGSTPTGSSSSNLEPMNTSG</sequence>
<dbReference type="EMBL" id="JABBWK010000010">
    <property type="protein sequence ID" value="KAG1904343.1"/>
    <property type="molecule type" value="Genomic_DNA"/>
</dbReference>
<organism evidence="2 3">
    <name type="scientific">Suillus fuscotomentosus</name>
    <dbReference type="NCBI Taxonomy" id="1912939"/>
    <lineage>
        <taxon>Eukaryota</taxon>
        <taxon>Fungi</taxon>
        <taxon>Dikarya</taxon>
        <taxon>Basidiomycota</taxon>
        <taxon>Agaricomycotina</taxon>
        <taxon>Agaricomycetes</taxon>
        <taxon>Agaricomycetidae</taxon>
        <taxon>Boletales</taxon>
        <taxon>Suillineae</taxon>
        <taxon>Suillaceae</taxon>
        <taxon>Suillus</taxon>
    </lineage>
</organism>
<accession>A0AAD4EDP2</accession>
<proteinExistence type="predicted"/>
<dbReference type="Proteomes" id="UP001195769">
    <property type="component" value="Unassembled WGS sequence"/>
</dbReference>
<dbReference type="RefSeq" id="XP_041229918.1">
    <property type="nucleotide sequence ID" value="XM_041376680.1"/>
</dbReference>